<feature type="region of interest" description="Disordered" evidence="1">
    <location>
        <begin position="113"/>
        <end position="183"/>
    </location>
</feature>
<keyword evidence="3" id="KW-1185">Reference proteome</keyword>
<organism evidence="2 3">
    <name type="scientific">Alectoria fallacina</name>
    <dbReference type="NCBI Taxonomy" id="1903189"/>
    <lineage>
        <taxon>Eukaryota</taxon>
        <taxon>Fungi</taxon>
        <taxon>Dikarya</taxon>
        <taxon>Ascomycota</taxon>
        <taxon>Pezizomycotina</taxon>
        <taxon>Lecanoromycetes</taxon>
        <taxon>OSLEUM clade</taxon>
        <taxon>Lecanoromycetidae</taxon>
        <taxon>Lecanorales</taxon>
        <taxon>Lecanorineae</taxon>
        <taxon>Parmeliaceae</taxon>
        <taxon>Alectoria</taxon>
    </lineage>
</organism>
<gene>
    <name evidence="2" type="ORF">ALECFALPRED_010225</name>
</gene>
<comment type="caution">
    <text evidence="2">The sequence shown here is derived from an EMBL/GenBank/DDBJ whole genome shotgun (WGS) entry which is preliminary data.</text>
</comment>
<dbReference type="OrthoDB" id="3558741at2759"/>
<sequence length="183" mass="20634">MACPGYVEKATEAAVAKTTEELKAVLTCQGQVEGRIIILRFVKREDVDSRADHNDISSTIVRNVMSTKGDRLETQNWMALSAQVLWQYKDCWDDKARLGKESCIRLQQSAEELQIPEKPKPFEQPPPLEEPPSSDGLPSLEKPERETKVPPSIEDLPAFESFAPREISHSCEEPQSLEQLEKS</sequence>
<evidence type="ECO:0000313" key="2">
    <source>
        <dbReference type="EMBL" id="CAF9942921.1"/>
    </source>
</evidence>
<dbReference type="Proteomes" id="UP000664203">
    <property type="component" value="Unassembled WGS sequence"/>
</dbReference>
<proteinExistence type="predicted"/>
<protein>
    <submittedName>
        <fullName evidence="2">Uncharacterized protein</fullName>
    </submittedName>
</protein>
<evidence type="ECO:0000256" key="1">
    <source>
        <dbReference type="SAM" id="MobiDB-lite"/>
    </source>
</evidence>
<dbReference type="EMBL" id="CAJPDR010000838">
    <property type="protein sequence ID" value="CAF9942921.1"/>
    <property type="molecule type" value="Genomic_DNA"/>
</dbReference>
<feature type="compositionally biased region" description="Low complexity" evidence="1">
    <location>
        <begin position="131"/>
        <end position="140"/>
    </location>
</feature>
<accession>A0A8H3J8R1</accession>
<dbReference type="AlphaFoldDB" id="A0A8H3J8R1"/>
<evidence type="ECO:0000313" key="3">
    <source>
        <dbReference type="Proteomes" id="UP000664203"/>
    </source>
</evidence>
<reference evidence="2" key="1">
    <citation type="submission" date="2021-03" db="EMBL/GenBank/DDBJ databases">
        <authorList>
            <person name="Tagirdzhanova G."/>
        </authorList>
    </citation>
    <scope>NUCLEOTIDE SEQUENCE</scope>
</reference>
<name>A0A8H3J8R1_9LECA</name>